<name>A0A9E2NYZ1_9SPIR</name>
<evidence type="ECO:0000313" key="3">
    <source>
        <dbReference type="Proteomes" id="UP000823914"/>
    </source>
</evidence>
<keyword evidence="1" id="KW-0732">Signal</keyword>
<dbReference type="AlphaFoldDB" id="A0A9E2NYZ1"/>
<evidence type="ECO:0008006" key="4">
    <source>
        <dbReference type="Google" id="ProtNLM"/>
    </source>
</evidence>
<evidence type="ECO:0000313" key="2">
    <source>
        <dbReference type="EMBL" id="MBU3849544.1"/>
    </source>
</evidence>
<dbReference type="EMBL" id="JAHLFV010000070">
    <property type="protein sequence ID" value="MBU3849544.1"/>
    <property type="molecule type" value="Genomic_DNA"/>
</dbReference>
<feature type="chain" id="PRO_5038979881" description="Lipoprotein" evidence="1">
    <location>
        <begin position="23"/>
        <end position="112"/>
    </location>
</feature>
<evidence type="ECO:0000256" key="1">
    <source>
        <dbReference type="SAM" id="SignalP"/>
    </source>
</evidence>
<feature type="signal peptide" evidence="1">
    <location>
        <begin position="1"/>
        <end position="22"/>
    </location>
</feature>
<accession>A0A9E2NYZ1</accession>
<organism evidence="2 3">
    <name type="scientific">Candidatus Treponema excrementipullorum</name>
    <dbReference type="NCBI Taxonomy" id="2838768"/>
    <lineage>
        <taxon>Bacteria</taxon>
        <taxon>Pseudomonadati</taxon>
        <taxon>Spirochaetota</taxon>
        <taxon>Spirochaetia</taxon>
        <taxon>Spirochaetales</taxon>
        <taxon>Treponemataceae</taxon>
        <taxon>Treponema</taxon>
    </lineage>
</organism>
<reference evidence="2" key="1">
    <citation type="journal article" date="2021" name="PeerJ">
        <title>Extensive microbial diversity within the chicken gut microbiome revealed by metagenomics and culture.</title>
        <authorList>
            <person name="Gilroy R."/>
            <person name="Ravi A."/>
            <person name="Getino M."/>
            <person name="Pursley I."/>
            <person name="Horton D.L."/>
            <person name="Alikhan N.F."/>
            <person name="Baker D."/>
            <person name="Gharbi K."/>
            <person name="Hall N."/>
            <person name="Watson M."/>
            <person name="Adriaenssens E.M."/>
            <person name="Foster-Nyarko E."/>
            <person name="Jarju S."/>
            <person name="Secka A."/>
            <person name="Antonio M."/>
            <person name="Oren A."/>
            <person name="Chaudhuri R.R."/>
            <person name="La Ragione R."/>
            <person name="Hildebrand F."/>
            <person name="Pallen M.J."/>
        </authorList>
    </citation>
    <scope>NUCLEOTIDE SEQUENCE</scope>
    <source>
        <strain evidence="2">Gambia15-2214</strain>
    </source>
</reference>
<proteinExistence type="predicted"/>
<reference evidence="2" key="2">
    <citation type="submission" date="2021-04" db="EMBL/GenBank/DDBJ databases">
        <authorList>
            <person name="Gilroy R."/>
        </authorList>
    </citation>
    <scope>NUCLEOTIDE SEQUENCE</scope>
    <source>
        <strain evidence="2">Gambia15-2214</strain>
    </source>
</reference>
<sequence length="112" mass="12620">MKKYALLATLCFLVLCFSCSQPSPLYGTWADNKGDQITMLSDFTYTAKFHDAVGEEFETTGSYNVLLNAIAFTSKTGQTVVSEWDIRGNMLYLNWTDPVGRPLQLTLYKTKN</sequence>
<protein>
    <recommendedName>
        <fullName evidence="4">Lipoprotein</fullName>
    </recommendedName>
</protein>
<dbReference type="Proteomes" id="UP000823914">
    <property type="component" value="Unassembled WGS sequence"/>
</dbReference>
<comment type="caution">
    <text evidence="2">The sequence shown here is derived from an EMBL/GenBank/DDBJ whole genome shotgun (WGS) entry which is preliminary data.</text>
</comment>
<gene>
    <name evidence="2" type="ORF">IAA16_03140</name>
</gene>